<evidence type="ECO:0008006" key="4">
    <source>
        <dbReference type="Google" id="ProtNLM"/>
    </source>
</evidence>
<organism evidence="3">
    <name type="scientific">Micromonas commoda virus</name>
    <dbReference type="NCBI Taxonomy" id="3057169"/>
    <lineage>
        <taxon>Viruses</taxon>
        <taxon>Varidnaviria</taxon>
        <taxon>Bamfordvirae</taxon>
        <taxon>Nucleocytoviricota</taxon>
        <taxon>Megaviricetes</taxon>
        <taxon>Algavirales</taxon>
        <taxon>Phycodnaviridae</taxon>
    </lineage>
</organism>
<evidence type="ECO:0000256" key="2">
    <source>
        <dbReference type="SAM" id="Phobius"/>
    </source>
</evidence>
<accession>A0AAU7YPL9</accession>
<feature type="region of interest" description="Disordered" evidence="1">
    <location>
        <begin position="61"/>
        <end position="124"/>
    </location>
</feature>
<keyword evidence="2" id="KW-0812">Transmembrane</keyword>
<dbReference type="EMBL" id="PP911589">
    <property type="protein sequence ID" value="XCA47490.1"/>
    <property type="molecule type" value="Genomic_DNA"/>
</dbReference>
<feature type="transmembrane region" description="Helical" evidence="2">
    <location>
        <begin position="12"/>
        <end position="33"/>
    </location>
</feature>
<evidence type="ECO:0000313" key="3">
    <source>
        <dbReference type="EMBL" id="XCA47490.1"/>
    </source>
</evidence>
<protein>
    <recommendedName>
        <fullName evidence="4">Energy transducer TonB</fullName>
    </recommendedName>
</protein>
<name>A0AAU7YPL9_9PHYC</name>
<sequence>MSKFAATIKGLAKNRIIIFIAGMIVAILIGMVLQKTTESYESPEQLEAELNALLQEISKAPELQTMEGAEANPDVEVSDEQSADLQALPDGPMPKSDEAMPMPEESDDEGEMMGGSMAPAPISP</sequence>
<reference evidence="3" key="1">
    <citation type="submission" date="2024-06" db="EMBL/GenBank/DDBJ databases">
        <title>Evidence of context-dependent and transient costs of resisting viral infection in isolates of the marine microalga Micromonas sp. (class Mamiellophyceae).</title>
        <authorList>
            <person name="Bedi de Silva A."/>
            <person name="Schvarcz C.R."/>
            <person name="Steward G.R."/>
            <person name="Edwards K.F."/>
        </authorList>
    </citation>
    <scope>NUCLEOTIDE SEQUENCE</scope>
    <source>
        <strain evidence="3">McV-KB2</strain>
    </source>
</reference>
<evidence type="ECO:0000256" key="1">
    <source>
        <dbReference type="SAM" id="MobiDB-lite"/>
    </source>
</evidence>
<proteinExistence type="predicted"/>
<keyword evidence="2" id="KW-1133">Transmembrane helix</keyword>
<keyword evidence="2" id="KW-0472">Membrane</keyword>